<feature type="transmembrane region" description="Helical" evidence="1">
    <location>
        <begin position="617"/>
        <end position="638"/>
    </location>
</feature>
<comment type="caution">
    <text evidence="2">The sequence shown here is derived from an EMBL/GenBank/DDBJ whole genome shotgun (WGS) entry which is preliminary data.</text>
</comment>
<dbReference type="CDD" id="cd02440">
    <property type="entry name" value="AdoMet_MTases"/>
    <property type="match status" value="1"/>
</dbReference>
<feature type="transmembrane region" description="Helical" evidence="1">
    <location>
        <begin position="704"/>
        <end position="725"/>
    </location>
</feature>
<dbReference type="Gene3D" id="3.40.50.150">
    <property type="entry name" value="Vaccinia Virus protein VP39"/>
    <property type="match status" value="1"/>
</dbReference>
<feature type="transmembrane region" description="Helical" evidence="1">
    <location>
        <begin position="12"/>
        <end position="33"/>
    </location>
</feature>
<evidence type="ECO:0000313" key="2">
    <source>
        <dbReference type="EMBL" id="MDI4649387.1"/>
    </source>
</evidence>
<feature type="transmembrane region" description="Helical" evidence="1">
    <location>
        <begin position="183"/>
        <end position="205"/>
    </location>
</feature>
<accession>A0ABT6TRA8</accession>
<evidence type="ECO:0000256" key="1">
    <source>
        <dbReference type="SAM" id="Phobius"/>
    </source>
</evidence>
<feature type="transmembrane region" description="Helical" evidence="1">
    <location>
        <begin position="773"/>
        <end position="791"/>
    </location>
</feature>
<protein>
    <recommendedName>
        <fullName evidence="4">Spermidine synthase</fullName>
    </recommendedName>
</protein>
<dbReference type="Proteomes" id="UP001161691">
    <property type="component" value="Unassembled WGS sequence"/>
</dbReference>
<keyword evidence="1" id="KW-0472">Membrane</keyword>
<keyword evidence="1" id="KW-1133">Transmembrane helix</keyword>
<reference evidence="2" key="1">
    <citation type="submission" date="2023-04" db="EMBL/GenBank/DDBJ databases">
        <title>Comparative genomic analysis of Cohnella hashimotonis sp. nov., isolated from the International Space Station.</title>
        <authorList>
            <person name="Venkateswaran K."/>
            <person name="Simpson A."/>
        </authorList>
    </citation>
    <scope>NUCLEOTIDE SEQUENCE</scope>
    <source>
        <strain evidence="2">F6_2S_P_1</strain>
    </source>
</reference>
<dbReference type="EMBL" id="JAGRPV010000001">
    <property type="protein sequence ID" value="MDI4649387.1"/>
    <property type="molecule type" value="Genomic_DNA"/>
</dbReference>
<gene>
    <name evidence="2" type="ORF">KB449_30930</name>
</gene>
<keyword evidence="1" id="KW-0812">Transmembrane</keyword>
<feature type="transmembrane region" description="Helical" evidence="1">
    <location>
        <begin position="157"/>
        <end position="177"/>
    </location>
</feature>
<dbReference type="RefSeq" id="WP_282912031.1">
    <property type="nucleotide sequence ID" value="NZ_JAGRPV010000001.1"/>
</dbReference>
<feature type="transmembrane region" description="Helical" evidence="1">
    <location>
        <begin position="102"/>
        <end position="121"/>
    </location>
</feature>
<feature type="transmembrane region" description="Helical" evidence="1">
    <location>
        <begin position="678"/>
        <end position="698"/>
    </location>
</feature>
<feature type="transmembrane region" description="Helical" evidence="1">
    <location>
        <begin position="45"/>
        <end position="64"/>
    </location>
</feature>
<name>A0ABT6TRA8_9BACL</name>
<evidence type="ECO:0000313" key="3">
    <source>
        <dbReference type="Proteomes" id="UP001161691"/>
    </source>
</evidence>
<feature type="transmembrane region" description="Helical" evidence="1">
    <location>
        <begin position="217"/>
        <end position="240"/>
    </location>
</feature>
<evidence type="ECO:0008006" key="4">
    <source>
        <dbReference type="Google" id="ProtNLM"/>
    </source>
</evidence>
<feature type="transmembrane region" description="Helical" evidence="1">
    <location>
        <begin position="746"/>
        <end position="767"/>
    </location>
</feature>
<sequence>MAVAGGGGKSGAFRWMLGLGCLSASALGLEMALTNVFGVLLQYHYVSLVVSLAVFGIGAGSYAARRQSESAGRAAASSTAAAAGVADESGASNAASGRSAGLAALELGLFIALLSLFLAQFPYVDQLAVYALLGAMPFVLFGWCMGLALASGVRTRSLYAADLLGAGLGVAAAYGLIQLWGGLQAMFALSIPAFAAAVLLLAPSLSPSVAGPKRRGWLRFAPLLPLVAVVVGLASGAGWWNIDYAGMRGAAPDKTIVSALRQPGATLERTEWDAFARADVVSGSDPARKTVFIDGGAGSYMYKFDGDLASVAGLAKDIEFLPFAAGPADKTAIVGAGGGRDILYALLAGAKNVTAVELSDGIVRAMREDAAYNGGLLDRSGVKAVVGDGRTVLERSGERYDLIALDLVYSQVGGVNGHALTENYAFTQEAFRAYLERLNEGGRLIVISHQGIEGVRAFYTGLGALMDVTGAKPATAVKHAALLMASDQSAGPGLTLTVIQRTPLASSQLDTLRAGANALALQTLFLPETNEQFLQPLIEGKQSFDAFVRDSDFSVYPTSDDKPFFYKLTPGMPGSLKTWLGVIAGLTALFAVWVWWREVAPPKQASGLHRVRTGPGGKALLVSLLVGVGYMCLQAAFIQKAMKYAGSPAAATAVVLLAMLIGGSFGSRLAGRRRLSETAGAGGAALLIALLAAAEALWGGGLYGLALGARLAVLGIAAAALGLLMGVPLPLRMEAAERGQRGSSPLLFAVNGIAGVWGSWLGAALALAAGLRWALGAAIVCYALVVALSALRPGSGSAADAKSTGSA</sequence>
<proteinExistence type="predicted"/>
<dbReference type="InterPro" id="IPR029063">
    <property type="entry name" value="SAM-dependent_MTases_sf"/>
</dbReference>
<feature type="transmembrane region" description="Helical" evidence="1">
    <location>
        <begin position="578"/>
        <end position="596"/>
    </location>
</feature>
<feature type="transmembrane region" description="Helical" evidence="1">
    <location>
        <begin position="127"/>
        <end position="150"/>
    </location>
</feature>
<feature type="transmembrane region" description="Helical" evidence="1">
    <location>
        <begin position="644"/>
        <end position="666"/>
    </location>
</feature>
<keyword evidence="3" id="KW-1185">Reference proteome</keyword>
<organism evidence="2 3">
    <name type="scientific">Cohnella hashimotonis</name>
    <dbReference type="NCBI Taxonomy" id="2826895"/>
    <lineage>
        <taxon>Bacteria</taxon>
        <taxon>Bacillati</taxon>
        <taxon>Bacillota</taxon>
        <taxon>Bacilli</taxon>
        <taxon>Bacillales</taxon>
        <taxon>Paenibacillaceae</taxon>
        <taxon>Cohnella</taxon>
    </lineage>
</organism>
<dbReference type="SUPFAM" id="SSF53335">
    <property type="entry name" value="S-adenosyl-L-methionine-dependent methyltransferases"/>
    <property type="match status" value="1"/>
</dbReference>